<keyword evidence="8 13" id="KW-0547">Nucleotide-binding</keyword>
<dbReference type="Pfam" id="PF08544">
    <property type="entry name" value="GHMP_kinases_C"/>
    <property type="match status" value="1"/>
</dbReference>
<accession>A0A848BTT7</accession>
<dbReference type="GO" id="GO:0005524">
    <property type="term" value="F:ATP binding"/>
    <property type="evidence" value="ECO:0007669"/>
    <property type="project" value="UniProtKB-UniRule"/>
</dbReference>
<keyword evidence="5 13" id="KW-0028">Amino-acid biosynthesis</keyword>
<evidence type="ECO:0000256" key="8">
    <source>
        <dbReference type="ARBA" id="ARBA00022741"/>
    </source>
</evidence>
<reference evidence="16 17" key="1">
    <citation type="submission" date="2020-04" db="EMBL/GenBank/DDBJ databases">
        <authorList>
            <person name="Hitch T.C.A."/>
            <person name="Wylensek D."/>
            <person name="Clavel T."/>
        </authorList>
    </citation>
    <scope>NUCLEOTIDE SEQUENCE [LARGE SCALE GENOMIC DNA]</scope>
    <source>
        <strain evidence="16 17">Oil-RF-744-FAT-WT-6-1</strain>
    </source>
</reference>
<dbReference type="Proteomes" id="UP000591071">
    <property type="component" value="Unassembled WGS sequence"/>
</dbReference>
<evidence type="ECO:0000256" key="7">
    <source>
        <dbReference type="ARBA" id="ARBA00022697"/>
    </source>
</evidence>
<dbReference type="InterPro" id="IPR013750">
    <property type="entry name" value="GHMP_kinase_C_dom"/>
</dbReference>
<evidence type="ECO:0000313" key="16">
    <source>
        <dbReference type="EMBL" id="NME28610.1"/>
    </source>
</evidence>
<dbReference type="HAMAP" id="MF_00384">
    <property type="entry name" value="Homoser_kinase"/>
    <property type="match status" value="1"/>
</dbReference>
<dbReference type="InterPro" id="IPR006203">
    <property type="entry name" value="GHMP_knse_ATP-bd_CS"/>
</dbReference>
<dbReference type="Gene3D" id="3.30.230.10">
    <property type="match status" value="1"/>
</dbReference>
<keyword evidence="10 13" id="KW-0067">ATP-binding</keyword>
<dbReference type="SUPFAM" id="SSF54211">
    <property type="entry name" value="Ribosomal protein S5 domain 2-like"/>
    <property type="match status" value="1"/>
</dbReference>
<dbReference type="EMBL" id="JABAFG010000012">
    <property type="protein sequence ID" value="NME28610.1"/>
    <property type="molecule type" value="Genomic_DNA"/>
</dbReference>
<dbReference type="InterPro" id="IPR006204">
    <property type="entry name" value="GHMP_kinase_N_dom"/>
</dbReference>
<dbReference type="PROSITE" id="PS00627">
    <property type="entry name" value="GHMP_KINASES_ATP"/>
    <property type="match status" value="1"/>
</dbReference>
<gene>
    <name evidence="13" type="primary">thrB</name>
    <name evidence="16" type="ORF">HF872_08245</name>
</gene>
<dbReference type="Gene3D" id="3.30.70.890">
    <property type="entry name" value="GHMP kinase, C-terminal domain"/>
    <property type="match status" value="1"/>
</dbReference>
<dbReference type="RefSeq" id="WP_059075575.1">
    <property type="nucleotide sequence ID" value="NZ_JABAFG010000012.1"/>
</dbReference>
<evidence type="ECO:0000256" key="5">
    <source>
        <dbReference type="ARBA" id="ARBA00022605"/>
    </source>
</evidence>
<keyword evidence="9 13" id="KW-0418">Kinase</keyword>
<comment type="pathway">
    <text evidence="1 13">Amino-acid biosynthesis; L-threonine biosynthesis; L-threonine from L-aspartate: step 4/5.</text>
</comment>
<evidence type="ECO:0000256" key="4">
    <source>
        <dbReference type="ARBA" id="ARBA00017858"/>
    </source>
</evidence>
<dbReference type="Pfam" id="PF00288">
    <property type="entry name" value="GHMP_kinases_N"/>
    <property type="match status" value="1"/>
</dbReference>
<dbReference type="UniPathway" id="UPA00050">
    <property type="reaction ID" value="UER00064"/>
</dbReference>
<evidence type="ECO:0000259" key="15">
    <source>
        <dbReference type="Pfam" id="PF08544"/>
    </source>
</evidence>
<evidence type="ECO:0000256" key="11">
    <source>
        <dbReference type="ARBA" id="ARBA00049375"/>
    </source>
</evidence>
<comment type="subcellular location">
    <subcellularLocation>
        <location evidence="13">Cytoplasm</location>
    </subcellularLocation>
</comment>
<evidence type="ECO:0000256" key="10">
    <source>
        <dbReference type="ARBA" id="ARBA00022840"/>
    </source>
</evidence>
<evidence type="ECO:0000256" key="1">
    <source>
        <dbReference type="ARBA" id="ARBA00005015"/>
    </source>
</evidence>
<name>A0A848BTT7_9FIRM</name>
<dbReference type="AlphaFoldDB" id="A0A848BTT7"/>
<dbReference type="NCBIfam" id="TIGR00191">
    <property type="entry name" value="thrB"/>
    <property type="match status" value="1"/>
</dbReference>
<dbReference type="GO" id="GO:0005737">
    <property type="term" value="C:cytoplasm"/>
    <property type="evidence" value="ECO:0007669"/>
    <property type="project" value="UniProtKB-SubCell"/>
</dbReference>
<dbReference type="GO" id="GO:0004413">
    <property type="term" value="F:homoserine kinase activity"/>
    <property type="evidence" value="ECO:0007669"/>
    <property type="project" value="UniProtKB-UniRule"/>
</dbReference>
<evidence type="ECO:0000256" key="2">
    <source>
        <dbReference type="ARBA" id="ARBA00007370"/>
    </source>
</evidence>
<evidence type="ECO:0000313" key="17">
    <source>
        <dbReference type="Proteomes" id="UP000591071"/>
    </source>
</evidence>
<sequence length="307" mass="32706">MTKKVHVKIPATSANMGSGFDAVGIALTLYNEILFEERPGAEAITIEIKGMGQNEIPTDPAENLVSEAMAYVAKRNGQPLPAGHLTLINRIPPARGLGSSSAALVGGIMAGDALTGRKLTKEDILIIANSMEGHPDNVAPATYGGLTSSIIVHDKAITNSVPVEEDLSFITVSPEIEVSTEEARQALPDTIDYKSAVFNVSRVSFLLSSFFTKRYDYLKYSLQDKLHVPYRIQLIPHGQDVLDAAIAAGALGSTISGSGSTLIAFATGREREIEEAMISTFAGYGIQSFGHILKADNQGATYVDIPK</sequence>
<evidence type="ECO:0000256" key="13">
    <source>
        <dbReference type="HAMAP-Rule" id="MF_00384"/>
    </source>
</evidence>
<keyword evidence="6 13" id="KW-0808">Transferase</keyword>
<feature type="binding site" evidence="13">
    <location>
        <begin position="92"/>
        <end position="102"/>
    </location>
    <ligand>
        <name>ATP</name>
        <dbReference type="ChEBI" id="CHEBI:30616"/>
    </ligand>
</feature>
<feature type="domain" description="GHMP kinase N-terminal" evidence="14">
    <location>
        <begin position="63"/>
        <end position="145"/>
    </location>
</feature>
<comment type="caution">
    <text evidence="16">The sequence shown here is derived from an EMBL/GenBank/DDBJ whole genome shotgun (WGS) entry which is preliminary data.</text>
</comment>
<comment type="catalytic activity">
    <reaction evidence="11 13">
        <text>L-homoserine + ATP = O-phospho-L-homoserine + ADP + H(+)</text>
        <dbReference type="Rhea" id="RHEA:13985"/>
        <dbReference type="ChEBI" id="CHEBI:15378"/>
        <dbReference type="ChEBI" id="CHEBI:30616"/>
        <dbReference type="ChEBI" id="CHEBI:57476"/>
        <dbReference type="ChEBI" id="CHEBI:57590"/>
        <dbReference type="ChEBI" id="CHEBI:456216"/>
        <dbReference type="EC" id="2.7.1.39"/>
    </reaction>
</comment>
<comment type="similarity">
    <text evidence="2 13">Belongs to the GHMP kinase family. Homoserine kinase subfamily.</text>
</comment>
<organism evidence="16 17">
    <name type="scientific">Megasphaera hexanoica</name>
    <dbReference type="NCBI Taxonomy" id="1675036"/>
    <lineage>
        <taxon>Bacteria</taxon>
        <taxon>Bacillati</taxon>
        <taxon>Bacillota</taxon>
        <taxon>Negativicutes</taxon>
        <taxon>Veillonellales</taxon>
        <taxon>Veillonellaceae</taxon>
        <taxon>Megasphaera</taxon>
    </lineage>
</organism>
<evidence type="ECO:0000256" key="3">
    <source>
        <dbReference type="ARBA" id="ARBA00012078"/>
    </source>
</evidence>
<feature type="domain" description="GHMP kinase C-terminal" evidence="15">
    <location>
        <begin position="227"/>
        <end position="281"/>
    </location>
</feature>
<protein>
    <recommendedName>
        <fullName evidence="4 13">Homoserine kinase</fullName>
        <shortName evidence="13">HK</shortName>
        <shortName evidence="13">HSK</shortName>
        <ecNumber evidence="3 13">2.7.1.39</ecNumber>
    </recommendedName>
</protein>
<dbReference type="SUPFAM" id="SSF55060">
    <property type="entry name" value="GHMP Kinase, C-terminal domain"/>
    <property type="match status" value="1"/>
</dbReference>
<dbReference type="PANTHER" id="PTHR20861:SF1">
    <property type="entry name" value="HOMOSERINE KINASE"/>
    <property type="match status" value="1"/>
</dbReference>
<dbReference type="InterPro" id="IPR020568">
    <property type="entry name" value="Ribosomal_Su5_D2-typ_SF"/>
</dbReference>
<dbReference type="NCBIfam" id="NF002288">
    <property type="entry name" value="PRK01212.1-4"/>
    <property type="match status" value="1"/>
</dbReference>
<dbReference type="GO" id="GO:0009088">
    <property type="term" value="P:threonine biosynthetic process"/>
    <property type="evidence" value="ECO:0007669"/>
    <property type="project" value="UniProtKB-UniRule"/>
</dbReference>
<proteinExistence type="inferred from homology"/>
<keyword evidence="13" id="KW-0963">Cytoplasm</keyword>
<dbReference type="PRINTS" id="PR00958">
    <property type="entry name" value="HOMSERKINASE"/>
</dbReference>
<dbReference type="EC" id="2.7.1.39" evidence="3 13"/>
<evidence type="ECO:0000256" key="6">
    <source>
        <dbReference type="ARBA" id="ARBA00022679"/>
    </source>
</evidence>
<evidence type="ECO:0000256" key="9">
    <source>
        <dbReference type="ARBA" id="ARBA00022777"/>
    </source>
</evidence>
<dbReference type="InterPro" id="IPR014721">
    <property type="entry name" value="Ribsml_uS5_D2-typ_fold_subgr"/>
</dbReference>
<dbReference type="PIRSF" id="PIRSF000676">
    <property type="entry name" value="Homoser_kin"/>
    <property type="match status" value="1"/>
</dbReference>
<dbReference type="InterPro" id="IPR000870">
    <property type="entry name" value="Homoserine_kinase"/>
</dbReference>
<dbReference type="InterPro" id="IPR036554">
    <property type="entry name" value="GHMP_kinase_C_sf"/>
</dbReference>
<keyword evidence="7 13" id="KW-0791">Threonine biosynthesis</keyword>
<evidence type="ECO:0000256" key="12">
    <source>
        <dbReference type="ARBA" id="ARBA00049954"/>
    </source>
</evidence>
<dbReference type="PANTHER" id="PTHR20861">
    <property type="entry name" value="HOMOSERINE/4-DIPHOSPHOCYTIDYL-2-C-METHYL-D-ERYTHRITOL KINASE"/>
    <property type="match status" value="1"/>
</dbReference>
<comment type="function">
    <text evidence="12 13">Catalyzes the ATP-dependent phosphorylation of L-homoserine to L-homoserine phosphate.</text>
</comment>
<evidence type="ECO:0000259" key="14">
    <source>
        <dbReference type="Pfam" id="PF00288"/>
    </source>
</evidence>